<dbReference type="EMBL" id="HE965806">
    <property type="protein sequence ID" value="CCJ54362.1"/>
    <property type="molecule type" value="Genomic_DNA"/>
</dbReference>
<keyword evidence="3 8" id="KW-0813">Transport</keyword>
<proteinExistence type="inferred from homology"/>
<dbReference type="GO" id="GO:0055085">
    <property type="term" value="P:transmembrane transport"/>
    <property type="evidence" value="ECO:0007669"/>
    <property type="project" value="InterPro"/>
</dbReference>
<evidence type="ECO:0000256" key="2">
    <source>
        <dbReference type="ARBA" id="ARBA00007069"/>
    </source>
</evidence>
<feature type="domain" description="ABC transmembrane type-1" evidence="9">
    <location>
        <begin position="62"/>
        <end position="268"/>
    </location>
</feature>
<feature type="transmembrane region" description="Helical" evidence="8">
    <location>
        <begin position="191"/>
        <end position="213"/>
    </location>
</feature>
<evidence type="ECO:0000256" key="7">
    <source>
        <dbReference type="ARBA" id="ARBA00023136"/>
    </source>
</evidence>
<feature type="transmembrane region" description="Helical" evidence="8">
    <location>
        <begin position="151"/>
        <end position="170"/>
    </location>
</feature>
<dbReference type="Proteomes" id="UP000007564">
    <property type="component" value="Chromosome"/>
</dbReference>
<dbReference type="OrthoDB" id="9808619at2"/>
<evidence type="ECO:0000256" key="6">
    <source>
        <dbReference type="ARBA" id="ARBA00022989"/>
    </source>
</evidence>
<dbReference type="RefSeq" id="WP_003808680.1">
    <property type="nucleotide sequence ID" value="NC_019382.1"/>
</dbReference>
<evidence type="ECO:0000313" key="10">
    <source>
        <dbReference type="EMBL" id="CCJ54362.1"/>
    </source>
</evidence>
<dbReference type="AlphaFoldDB" id="A0A0C6P6X0"/>
<evidence type="ECO:0000259" key="9">
    <source>
        <dbReference type="PROSITE" id="PS50928"/>
    </source>
</evidence>
<protein>
    <submittedName>
        <fullName evidence="10">Putative inner membrane component of binding-protein-dependent transport system</fullName>
    </submittedName>
</protein>
<evidence type="ECO:0000256" key="3">
    <source>
        <dbReference type="ARBA" id="ARBA00022448"/>
    </source>
</evidence>
<dbReference type="InterPro" id="IPR035906">
    <property type="entry name" value="MetI-like_sf"/>
</dbReference>
<evidence type="ECO:0000256" key="4">
    <source>
        <dbReference type="ARBA" id="ARBA00022475"/>
    </source>
</evidence>
<dbReference type="PANTHER" id="PTHR42929">
    <property type="entry name" value="INNER MEMBRANE ABC TRANSPORTER PERMEASE PROTEIN YDCU-RELATED-RELATED"/>
    <property type="match status" value="1"/>
</dbReference>
<dbReference type="GO" id="GO:0005886">
    <property type="term" value="C:plasma membrane"/>
    <property type="evidence" value="ECO:0007669"/>
    <property type="project" value="UniProtKB-SubCell"/>
</dbReference>
<feature type="transmembrane region" description="Helical" evidence="8">
    <location>
        <begin position="68"/>
        <end position="87"/>
    </location>
</feature>
<evidence type="ECO:0000256" key="1">
    <source>
        <dbReference type="ARBA" id="ARBA00004651"/>
    </source>
</evidence>
<sequence length="288" mass="31345">MKQRVLFLSPALLFITLLLFVPFLYLLYLSFMDQDYLYGGPALPGFGNYVEAFSNPIYWESILNTFRIGATVTVATLVIGFPIAYIISVSGKALATTLTVVTVLPLFVSVVVRGFGWIIVFGREGPLNALLLWTGLVSQPIQVLYTESAVIIALTHLLLPFMILPVLASLRAIDKSIIDAAMVLGSRRRDVFLHVIIPLCAPGFVVGSLLVFLHVLATFVLPAMLGSINIKMIATLIYQQVMIVGNVPAGAALAVILFVFTMLIFGLIGALRNRLNFDSSPVEAGQAR</sequence>
<name>A0A0C6P6X0_BORBO</name>
<dbReference type="Pfam" id="PF00528">
    <property type="entry name" value="BPD_transp_1"/>
    <property type="match status" value="1"/>
</dbReference>
<dbReference type="PANTHER" id="PTHR42929:SF5">
    <property type="entry name" value="ABC TRANSPORTER PERMEASE PROTEIN"/>
    <property type="match status" value="1"/>
</dbReference>
<dbReference type="CDD" id="cd06261">
    <property type="entry name" value="TM_PBP2"/>
    <property type="match status" value="1"/>
</dbReference>
<dbReference type="PROSITE" id="PS50928">
    <property type="entry name" value="ABC_TM1"/>
    <property type="match status" value="1"/>
</dbReference>
<comment type="subcellular location">
    <subcellularLocation>
        <location evidence="1 8">Cell membrane</location>
        <topology evidence="1 8">Multi-pass membrane protein</topology>
    </subcellularLocation>
</comment>
<feature type="transmembrane region" description="Helical" evidence="8">
    <location>
        <begin position="6"/>
        <end position="28"/>
    </location>
</feature>
<keyword evidence="4" id="KW-1003">Cell membrane</keyword>
<keyword evidence="5 8" id="KW-0812">Transmembrane</keyword>
<feature type="transmembrane region" description="Helical" evidence="8">
    <location>
        <begin position="250"/>
        <end position="271"/>
    </location>
</feature>
<gene>
    <name evidence="10" type="ORF">BN112_2445</name>
</gene>
<evidence type="ECO:0000313" key="11">
    <source>
        <dbReference type="Proteomes" id="UP000007564"/>
    </source>
</evidence>
<reference evidence="10 11" key="1">
    <citation type="journal article" date="2012" name="BMC Genomics">
        <title>Comparative genomics of the classical Bordetella subspecies: the evolution and exchange of virulence-associated diversity amongst closely related pathogens.</title>
        <authorList>
            <person name="Park J."/>
            <person name="Zhang Y."/>
            <person name="Buboltz A.M."/>
            <person name="Zhang X."/>
            <person name="Schuster S.C."/>
            <person name="Ahuja U."/>
            <person name="Liu M."/>
            <person name="Miller J.F."/>
            <person name="Sebaihia M."/>
            <person name="Bentley S.D."/>
            <person name="Parkhill J."/>
            <person name="Harvill E.T."/>
        </authorList>
    </citation>
    <scope>NUCLEOTIDE SEQUENCE [LARGE SCALE GENOMIC DNA]</scope>
    <source>
        <strain evidence="10 11">253</strain>
    </source>
</reference>
<accession>A0A0C6P6X0</accession>
<dbReference type="KEGG" id="bbh:BN112_2445"/>
<dbReference type="SUPFAM" id="SSF161098">
    <property type="entry name" value="MetI-like"/>
    <property type="match status" value="1"/>
</dbReference>
<feature type="transmembrane region" description="Helical" evidence="8">
    <location>
        <begin position="93"/>
        <end position="115"/>
    </location>
</feature>
<feature type="transmembrane region" description="Helical" evidence="8">
    <location>
        <begin position="219"/>
        <end position="238"/>
    </location>
</feature>
<organism evidence="10 11">
    <name type="scientific">Bordetella bronchiseptica 253</name>
    <dbReference type="NCBI Taxonomy" id="568707"/>
    <lineage>
        <taxon>Bacteria</taxon>
        <taxon>Pseudomonadati</taxon>
        <taxon>Pseudomonadota</taxon>
        <taxon>Betaproteobacteria</taxon>
        <taxon>Burkholderiales</taxon>
        <taxon>Alcaligenaceae</taxon>
        <taxon>Bordetella</taxon>
    </lineage>
</organism>
<dbReference type="InterPro" id="IPR000515">
    <property type="entry name" value="MetI-like"/>
</dbReference>
<dbReference type="Gene3D" id="1.10.3720.10">
    <property type="entry name" value="MetI-like"/>
    <property type="match status" value="1"/>
</dbReference>
<keyword evidence="7 8" id="KW-0472">Membrane</keyword>
<evidence type="ECO:0000256" key="5">
    <source>
        <dbReference type="ARBA" id="ARBA00022692"/>
    </source>
</evidence>
<comment type="similarity">
    <text evidence="2">Belongs to the binding-protein-dependent transport system permease family. CysTW subfamily.</text>
</comment>
<keyword evidence="6 8" id="KW-1133">Transmembrane helix</keyword>
<dbReference type="HOGENOM" id="CLU_016047_18_2_4"/>
<evidence type="ECO:0000256" key="8">
    <source>
        <dbReference type="RuleBase" id="RU363032"/>
    </source>
</evidence>